<dbReference type="Gene3D" id="3.50.50.60">
    <property type="entry name" value="FAD/NAD(P)-binding domain"/>
    <property type="match status" value="1"/>
</dbReference>
<comment type="caution">
    <text evidence="1">The sequence shown here is derived from an EMBL/GenBank/DDBJ whole genome shotgun (WGS) entry which is preliminary data.</text>
</comment>
<dbReference type="Proteomes" id="UP000604046">
    <property type="component" value="Unassembled WGS sequence"/>
</dbReference>
<evidence type="ECO:0000313" key="2">
    <source>
        <dbReference type="Proteomes" id="UP000604046"/>
    </source>
</evidence>
<accession>A0A812LIS5</accession>
<dbReference type="OrthoDB" id="415747at2759"/>
<name>A0A812LIS5_9DINO</name>
<dbReference type="SUPFAM" id="SSF51905">
    <property type="entry name" value="FAD/NAD(P)-binding domain"/>
    <property type="match status" value="1"/>
</dbReference>
<keyword evidence="2" id="KW-1185">Reference proteome</keyword>
<gene>
    <name evidence="1" type="primary">CPK2</name>
    <name evidence="1" type="ORF">SNAT2548_LOCUS11513</name>
</gene>
<dbReference type="AlphaFoldDB" id="A0A812LIS5"/>
<sequence>MALLQDCVTGSSWLLCGDSLPVLAARGSRPGDGLADVLFGAVMSCLIRELSRRLQHAGVGHGALQIALGEPEATICPIAWADDLVLLADVESAADLPPAARCMSNITLQTFSEFRLRVNLGAGKTELLVDPRGQGAATVRGELLQGPASLCLADGQQIRICPEYKYLGVPQVPRDTGRRDVELSVCRGRVAEVAAGPLLTNDHLPWPLRVAWIDGRVLPSAYSSLSTMLAPHPRCLTPLAGFLDRVRRKTWRTWQNARHATNAMLEILVPCTSPPAEGLLIARTRLLVQLCVSAPEPVWEIVEAAYYRDVPWVIALARAAKVVGMAASLGAGWLEQGLRTSVRRHARPLLAACKRVSRSGTLVRAIKDLWVTREVRSHRGTIGSACDSVCPECLQVLPSKHALATHLHRKHGKVSDSMSMITDTVCRWYLQDFHSTTRLRYHIEHVPACRSGLRHVVGPLYAPGVGTRRKGTARHLRVPPLQLPGPRLPTPCERAAAAADRYATPDELAAEQQSWMQLEQATADRAAQARAALLRDVPGVVLDTGRHCPAPPTWTRAWFISDHPAHPSPFWEGITAPGLWQAAASWSASWEVWARIAYEPWWSRTLWDALANLRLEAALQLPWDESTIRRGSNKESCTLERVSFIRHLVTMRRVLTALGPFGALWWVGSPTTAVRSVLASVDRSLLVRMVSLHGTCATLVSRWAGAVDRFRGWWSRPGVIARPLQLSPVHHAFRLTSAAAKMPFLASTSGPLKAQEGQKTFFQSARSLLQGWSEADLCVSAEDVSAYEVLHQMKSIGGMDPGAEEWYLAEGTQALAKRLAADLGAAVILSSPVSAISINGDRIYVTANDVTYSSKYIVIAIPPQLYAARRRWLGNLAWRL</sequence>
<evidence type="ECO:0000313" key="1">
    <source>
        <dbReference type="EMBL" id="CAE7244925.1"/>
    </source>
</evidence>
<dbReference type="Gene3D" id="1.10.405.10">
    <property type="entry name" value="Guanine Nucleotide Dissociation Inhibitor, domain 1"/>
    <property type="match status" value="1"/>
</dbReference>
<organism evidence="1 2">
    <name type="scientific">Symbiodinium natans</name>
    <dbReference type="NCBI Taxonomy" id="878477"/>
    <lineage>
        <taxon>Eukaryota</taxon>
        <taxon>Sar</taxon>
        <taxon>Alveolata</taxon>
        <taxon>Dinophyceae</taxon>
        <taxon>Suessiales</taxon>
        <taxon>Symbiodiniaceae</taxon>
        <taxon>Symbiodinium</taxon>
    </lineage>
</organism>
<reference evidence="1" key="1">
    <citation type="submission" date="2021-02" db="EMBL/GenBank/DDBJ databases">
        <authorList>
            <person name="Dougan E. K."/>
            <person name="Rhodes N."/>
            <person name="Thang M."/>
            <person name="Chan C."/>
        </authorList>
    </citation>
    <scope>NUCLEOTIDE SEQUENCE</scope>
</reference>
<proteinExistence type="predicted"/>
<dbReference type="EMBL" id="CAJNDS010001035">
    <property type="protein sequence ID" value="CAE7244925.1"/>
    <property type="molecule type" value="Genomic_DNA"/>
</dbReference>
<dbReference type="InterPro" id="IPR036188">
    <property type="entry name" value="FAD/NAD-bd_sf"/>
</dbReference>
<protein>
    <submittedName>
        <fullName evidence="1">CPK2 protein</fullName>
    </submittedName>
</protein>